<dbReference type="EMBL" id="FNOV01000005">
    <property type="protein sequence ID" value="SDY04628.1"/>
    <property type="molecule type" value="Genomic_DNA"/>
</dbReference>
<dbReference type="PROSITE" id="PS51318">
    <property type="entry name" value="TAT"/>
    <property type="match status" value="1"/>
</dbReference>
<reference evidence="3" key="1">
    <citation type="submission" date="2016-10" db="EMBL/GenBank/DDBJ databases">
        <authorList>
            <person name="Varghese N."/>
            <person name="Submissions S."/>
        </authorList>
    </citation>
    <scope>NUCLEOTIDE SEQUENCE [LARGE SCALE GENOMIC DNA]</scope>
    <source>
        <strain evidence="3">CGMCC 1.8975</strain>
    </source>
</reference>
<dbReference type="OrthoDB" id="127573at2"/>
<dbReference type="GO" id="GO:0016491">
    <property type="term" value="F:oxidoreductase activity"/>
    <property type="evidence" value="ECO:0007669"/>
    <property type="project" value="TreeGrafter"/>
</dbReference>
<protein>
    <submittedName>
        <fullName evidence="2">Tat (Twin-arginine translocation) pathway signal sequence</fullName>
    </submittedName>
</protein>
<dbReference type="NCBIfam" id="TIGR01409">
    <property type="entry name" value="TAT_signal_seq"/>
    <property type="match status" value="1"/>
</dbReference>
<dbReference type="InterPro" id="IPR036188">
    <property type="entry name" value="FAD/NAD-bd_sf"/>
</dbReference>
<dbReference type="Proteomes" id="UP000199249">
    <property type="component" value="Unassembled WGS sequence"/>
</dbReference>
<dbReference type="PANTHER" id="PTHR42923:SF39">
    <property type="entry name" value="AMINO OXIDASE"/>
    <property type="match status" value="1"/>
</dbReference>
<keyword evidence="3" id="KW-1185">Reference proteome</keyword>
<dbReference type="STRING" id="651662.SAMN04488069_10598"/>
<dbReference type="Pfam" id="PF13450">
    <property type="entry name" value="NAD_binding_8"/>
    <property type="match status" value="1"/>
</dbReference>
<name>A0A1H3GPR3_9BACT</name>
<gene>
    <name evidence="2" type="ORF">SAMN04488069_10598</name>
</gene>
<feature type="region of interest" description="Disordered" evidence="1">
    <location>
        <begin position="32"/>
        <end position="58"/>
    </location>
</feature>
<accession>A0A1H3GPR3</accession>
<dbReference type="InterPro" id="IPR006311">
    <property type="entry name" value="TAT_signal"/>
</dbReference>
<proteinExistence type="predicted"/>
<dbReference type="SUPFAM" id="SSF51905">
    <property type="entry name" value="FAD/NAD(P)-binding domain"/>
    <property type="match status" value="1"/>
</dbReference>
<dbReference type="InterPro" id="IPR050464">
    <property type="entry name" value="Zeta_carotene_desat/Oxidored"/>
</dbReference>
<organism evidence="2 3">
    <name type="scientific">Hymenobacter psychrophilus</name>
    <dbReference type="NCBI Taxonomy" id="651662"/>
    <lineage>
        <taxon>Bacteria</taxon>
        <taxon>Pseudomonadati</taxon>
        <taxon>Bacteroidota</taxon>
        <taxon>Cytophagia</taxon>
        <taxon>Cytophagales</taxon>
        <taxon>Hymenobacteraceae</taxon>
        <taxon>Hymenobacter</taxon>
    </lineage>
</organism>
<evidence type="ECO:0000313" key="2">
    <source>
        <dbReference type="EMBL" id="SDY04628.1"/>
    </source>
</evidence>
<dbReference type="AlphaFoldDB" id="A0A1H3GPR3"/>
<dbReference type="InterPro" id="IPR019546">
    <property type="entry name" value="TAT_signal_bac_arc"/>
</dbReference>
<dbReference type="PANTHER" id="PTHR42923">
    <property type="entry name" value="PROTOPORPHYRINOGEN OXIDASE"/>
    <property type="match status" value="1"/>
</dbReference>
<sequence>MPSSRRHFLQRAALGGAGLLLAPLAGLHSCAPGSSRSHIRGSMHGANHTTGHLLRDPAQLPAPTRTEVVDVLIVGGGVAGLTARRELERQGLRPEQVLLVELDEQPGGNSRAGRNAVSAYPWGAHYLPVPDPRNHELLAFLREAGVLTGTDAASGLPVYNEYYLCHDPEERLFLQGHWQNGLVPELGVPAAEKAQIARFFTLIDELRQTVGSDGRDAFRIPVEESSRDEQFRHLDSQPFANWLDEQGFTSPHLRWYLDYSCRDDYGATAAQVSAWAGLHYFAGRKGRAHNANGADVLTWPAGNGFLVEQLRQQAHSAIRTDTVAFALHQTPTGLAVDCYDVAARQTIRVTARQVIMATPLFITERLLAGLPAAARRPLPVHRAPWVVVNLTVEGLPQGPGQPLSWDNVLYGTDSVGYVDAGHQGLSLTDAGPRVVTWYRPLSAVSPDAARRQAYQTSYDDWVRQALAELETAHPGLTTQVLRADVWVWGHGMVAPTPGFVWGAARAAAAQPWQNQLFFAHTDLSGISIFEEGFYQGQRAARQVLAARGAGVS</sequence>
<dbReference type="RefSeq" id="WP_092739119.1">
    <property type="nucleotide sequence ID" value="NZ_FNOV01000005.1"/>
</dbReference>
<dbReference type="Gene3D" id="3.50.50.60">
    <property type="entry name" value="FAD/NAD(P)-binding domain"/>
    <property type="match status" value="1"/>
</dbReference>
<evidence type="ECO:0000313" key="3">
    <source>
        <dbReference type="Proteomes" id="UP000199249"/>
    </source>
</evidence>
<evidence type="ECO:0000256" key="1">
    <source>
        <dbReference type="SAM" id="MobiDB-lite"/>
    </source>
</evidence>